<dbReference type="eggNOG" id="ENOG502Z8VG">
    <property type="taxonomic scope" value="Bacteria"/>
</dbReference>
<dbReference type="Pfam" id="PF19543">
    <property type="entry name" value="GH123_N"/>
    <property type="match status" value="1"/>
</dbReference>
<feature type="domain" description="Glycoside hydrolase 123-like N-terminal" evidence="1">
    <location>
        <begin position="21"/>
        <end position="980"/>
    </location>
</feature>
<keyword evidence="3" id="KW-1185">Reference proteome</keyword>
<name>A0A086B7R3_9FLAO</name>
<dbReference type="Proteomes" id="UP000028709">
    <property type="component" value="Unassembled WGS sequence"/>
</dbReference>
<proteinExistence type="predicted"/>
<comment type="caution">
    <text evidence="2">The sequence shown here is derived from an EMBL/GenBank/DDBJ whole genome shotgun (WGS) entry which is preliminary data.</text>
</comment>
<protein>
    <recommendedName>
        <fullName evidence="1">Glycoside hydrolase 123-like N-terminal domain-containing protein</fullName>
    </recommendedName>
</protein>
<dbReference type="EMBL" id="JPRJ01000024">
    <property type="protein sequence ID" value="KFF24977.1"/>
    <property type="molecule type" value="Genomic_DNA"/>
</dbReference>
<reference evidence="2 3" key="1">
    <citation type="submission" date="2014-07" db="EMBL/GenBank/DDBJ databases">
        <title>Genome of Chryseobacterium piperi CTM.</title>
        <authorList>
            <person name="Pipes S.E."/>
            <person name="Stropko S.J."/>
            <person name="Newman J.D."/>
        </authorList>
    </citation>
    <scope>NUCLEOTIDE SEQUENCE [LARGE SCALE GENOMIC DNA]</scope>
    <source>
        <strain evidence="2 3">CTM</strain>
    </source>
</reference>
<organism evidence="2 3">
    <name type="scientific">Chryseobacterium piperi</name>
    <dbReference type="NCBI Taxonomy" id="558152"/>
    <lineage>
        <taxon>Bacteria</taxon>
        <taxon>Pseudomonadati</taxon>
        <taxon>Bacteroidota</taxon>
        <taxon>Flavobacteriia</taxon>
        <taxon>Flavobacteriales</taxon>
        <taxon>Weeksellaceae</taxon>
        <taxon>Chryseobacterium group</taxon>
        <taxon>Chryseobacterium</taxon>
    </lineage>
</organism>
<evidence type="ECO:0000313" key="2">
    <source>
        <dbReference type="EMBL" id="KFF24977.1"/>
    </source>
</evidence>
<evidence type="ECO:0000259" key="1">
    <source>
        <dbReference type="Pfam" id="PF19543"/>
    </source>
</evidence>
<accession>A0A086B7R3</accession>
<dbReference type="AlphaFoldDB" id="A0A086B7R3"/>
<dbReference type="Gene3D" id="3.20.20.80">
    <property type="entry name" value="Glycosidases"/>
    <property type="match status" value="1"/>
</dbReference>
<gene>
    <name evidence="2" type="ORF">IQ37_12745</name>
</gene>
<dbReference type="InterPro" id="IPR045711">
    <property type="entry name" value="GH123-like_N"/>
</dbReference>
<evidence type="ECO:0000313" key="3">
    <source>
        <dbReference type="Proteomes" id="UP000028709"/>
    </source>
</evidence>
<sequence>MTGILTPGFSFAQHIYPPQTQKWDADKLGNQRAILRWEASTKQAKVTIPWRNIRVKPDQKLIIMDSLTQKQYEPDVYLNTNEEEGSFIFTPVSGKGIYYVYFLPYQLDDRTNYPTATYLKRTVQPITKNSDAASARVLRIESADKFNSNDPMEMIATQKEIDQYKKKYQDKAYLLFPEVREKPIKMNRIPQHWTNDKKDSAVLEGKADRGAFYAFQIGMLPVKTDLKKVKITASSLKSISGGVIESSYFDCINTGGVDYKGEKLLLNVDVKRDDLQPFWCGFDIPENKAPGVYAGMLTIQPENAAAQTVKIVLTISEKKSVDKGFDEPWKMTRLPWLNSTMAQANTVIKPYVPLQLKGQEVSLLGRKVFLDESGFPKQIETFFSPEMTSIGKMPNVLLNEPIHFVVKGQGTEAEKWKTSGIHFTGKEEGKISWNSTSTSENLKMQVDGSIEFDGFMEYTVKIIALNDVQLQDIAMEIPFAKDKATYMMGLGQKGGYRPENFDWKWDVTKKNQDGAWLGNVNAGIQFSLRDQNYSRPLNTNFYLQKPLILPASWGNGNKGGVSIREIGSKILVNNFSGARSMKKGEELYYNFHFLITPFHPINTDDQWNNRFYHAYKPVETIQASGANVINIHHGNEINPYINYPFVATKEMKAYITKAHEKGLKVKIYNTIREVSNRMYELYPVKSLRQEVFSAGKGGGYSWLQEHLHDNYIAAWYVPEFKDAAIINSGMNRWHNYYVEGMNWLVNNLDIDGIYLDDVAFDRVTMKRIKRVMTQKGHPGIIDLHSANQYNDKDGFNNSANLYLEHFPYINRLWFGEYFDYNNTSPEFLLTEVSGIPFGLMGEMLQDNGNPWKGMLYGMTSRLGWSEKSNPTYLWKAWDDFGIKGSRMIGYWVNDNPVKTDHPKVLATVYQQGKKIMISLASWAPEDTRVRLKVDWKRLGLNSKNLKISAPSIKDFQEAKEFKVDEEISIAKNKGCLLIVQ</sequence>
<dbReference type="STRING" id="558152.IQ37_12745"/>